<evidence type="ECO:0000313" key="2">
    <source>
        <dbReference type="EMBL" id="MEQ2288875.1"/>
    </source>
</evidence>
<name>A0ABV0Y5Q5_9TELE</name>
<gene>
    <name evidence="2" type="ORF">AMECASPLE_027342</name>
</gene>
<evidence type="ECO:0000313" key="3">
    <source>
        <dbReference type="Proteomes" id="UP001469553"/>
    </source>
</evidence>
<dbReference type="EMBL" id="JAHRIP010021695">
    <property type="protein sequence ID" value="MEQ2288875.1"/>
    <property type="molecule type" value="Genomic_DNA"/>
</dbReference>
<comment type="caution">
    <text evidence="2">The sequence shown here is derived from an EMBL/GenBank/DDBJ whole genome shotgun (WGS) entry which is preliminary data.</text>
</comment>
<reference evidence="2 3" key="1">
    <citation type="submission" date="2021-06" db="EMBL/GenBank/DDBJ databases">
        <authorList>
            <person name="Palmer J.M."/>
        </authorList>
    </citation>
    <scope>NUCLEOTIDE SEQUENCE [LARGE SCALE GENOMIC DNA]</scope>
    <source>
        <strain evidence="2 3">AS_MEX2019</strain>
        <tissue evidence="2">Muscle</tissue>
    </source>
</reference>
<protein>
    <submittedName>
        <fullName evidence="2">Uncharacterized protein</fullName>
    </submittedName>
</protein>
<dbReference type="Proteomes" id="UP001469553">
    <property type="component" value="Unassembled WGS sequence"/>
</dbReference>
<keyword evidence="3" id="KW-1185">Reference proteome</keyword>
<organism evidence="2 3">
    <name type="scientific">Ameca splendens</name>
    <dbReference type="NCBI Taxonomy" id="208324"/>
    <lineage>
        <taxon>Eukaryota</taxon>
        <taxon>Metazoa</taxon>
        <taxon>Chordata</taxon>
        <taxon>Craniata</taxon>
        <taxon>Vertebrata</taxon>
        <taxon>Euteleostomi</taxon>
        <taxon>Actinopterygii</taxon>
        <taxon>Neopterygii</taxon>
        <taxon>Teleostei</taxon>
        <taxon>Neoteleostei</taxon>
        <taxon>Acanthomorphata</taxon>
        <taxon>Ovalentaria</taxon>
        <taxon>Atherinomorphae</taxon>
        <taxon>Cyprinodontiformes</taxon>
        <taxon>Goodeidae</taxon>
        <taxon>Ameca</taxon>
    </lineage>
</organism>
<evidence type="ECO:0000256" key="1">
    <source>
        <dbReference type="SAM" id="MobiDB-lite"/>
    </source>
</evidence>
<proteinExistence type="predicted"/>
<feature type="compositionally biased region" description="Low complexity" evidence="1">
    <location>
        <begin position="28"/>
        <end position="43"/>
    </location>
</feature>
<sequence length="117" mass="12655">MTPPRTLWASGKRIKNSYTSPAKRRRGGPSSSPAPAAASPGLVSPAVSPSIFIPQIDHPTFSLLHSSRSWISSALHVIPYSPALSVRRHLCYASTSSFPLHRRWLLSSTPPTGVRPC</sequence>
<accession>A0ABV0Y5Q5</accession>
<feature type="region of interest" description="Disordered" evidence="1">
    <location>
        <begin position="1"/>
        <end position="43"/>
    </location>
</feature>